<protein>
    <recommendedName>
        <fullName evidence="1">Cyclodeaminase/cyclohydrolase domain-containing protein</fullName>
    </recommendedName>
</protein>
<dbReference type="SUPFAM" id="SSF101262">
    <property type="entry name" value="Methenyltetrahydrofolate cyclohydrolase-like"/>
    <property type="match status" value="1"/>
</dbReference>
<dbReference type="Gene3D" id="1.20.120.680">
    <property type="entry name" value="Formiminotetrahydrofolate cyclodeaminase monomer, up-and-down helical bundle"/>
    <property type="match status" value="1"/>
</dbReference>
<dbReference type="Proteomes" id="UP000653002">
    <property type="component" value="Unassembled WGS sequence"/>
</dbReference>
<dbReference type="GO" id="GO:0003824">
    <property type="term" value="F:catalytic activity"/>
    <property type="evidence" value="ECO:0007669"/>
    <property type="project" value="InterPro"/>
</dbReference>
<gene>
    <name evidence="2" type="ORF">GUH15_09445</name>
</gene>
<accession>A0A8I0H5E4</accession>
<dbReference type="Pfam" id="PF04961">
    <property type="entry name" value="FTCD_C"/>
    <property type="match status" value="1"/>
</dbReference>
<dbReference type="InterPro" id="IPR007044">
    <property type="entry name" value="Cyclodeamin/CycHdrlase"/>
</dbReference>
<evidence type="ECO:0000313" key="2">
    <source>
        <dbReference type="EMBL" id="MBD4336269.1"/>
    </source>
</evidence>
<comment type="caution">
    <text evidence="2">The sequence shown here is derived from an EMBL/GenBank/DDBJ whole genome shotgun (WGS) entry which is preliminary data.</text>
</comment>
<evidence type="ECO:0000259" key="1">
    <source>
        <dbReference type="Pfam" id="PF04961"/>
    </source>
</evidence>
<name>A0A8I0H5E4_XANCI</name>
<feature type="non-terminal residue" evidence="2">
    <location>
        <position position="42"/>
    </location>
</feature>
<feature type="domain" description="Cyclodeaminase/cyclohydrolase" evidence="1">
    <location>
        <begin position="8"/>
        <end position="42"/>
    </location>
</feature>
<dbReference type="InterPro" id="IPR036178">
    <property type="entry name" value="Formintransfe-cycloase-like_sf"/>
</dbReference>
<dbReference type="AlphaFoldDB" id="A0A8I0H5E4"/>
<organism evidence="2 3">
    <name type="scientific">Xanthomonas citri pv. citri</name>
    <dbReference type="NCBI Taxonomy" id="611301"/>
    <lineage>
        <taxon>Bacteria</taxon>
        <taxon>Pseudomonadati</taxon>
        <taxon>Pseudomonadota</taxon>
        <taxon>Gammaproteobacteria</taxon>
        <taxon>Lysobacterales</taxon>
        <taxon>Lysobacteraceae</taxon>
        <taxon>Xanthomonas</taxon>
    </lineage>
</organism>
<dbReference type="EMBL" id="JAABFR010000638">
    <property type="protein sequence ID" value="MBD4336269.1"/>
    <property type="molecule type" value="Genomic_DNA"/>
</dbReference>
<sequence>MNKLGDLSCKEFLTELASAAPAPGGGGGAAMAGALAAALASM</sequence>
<evidence type="ECO:0000313" key="3">
    <source>
        <dbReference type="Proteomes" id="UP000653002"/>
    </source>
</evidence>
<proteinExistence type="predicted"/>
<reference evidence="2" key="1">
    <citation type="submission" date="2020-01" db="EMBL/GenBank/DDBJ databases">
        <authorList>
            <person name="Richard D."/>
        </authorList>
    </citation>
    <scope>NUCLEOTIDE SEQUENCE</scope>
    <source>
        <strain evidence="2">JP541</strain>
    </source>
</reference>